<dbReference type="GO" id="GO:0007508">
    <property type="term" value="P:larval heart development"/>
    <property type="evidence" value="ECO:0007669"/>
    <property type="project" value="TreeGrafter"/>
</dbReference>
<dbReference type="PANTHER" id="PTHR33395">
    <property type="entry name" value="TRANSCRIPTASE, PUTATIVE-RELATED-RELATED"/>
    <property type="match status" value="1"/>
</dbReference>
<feature type="domain" description="Endonuclease/exonuclease/phosphatase" evidence="1">
    <location>
        <begin position="27"/>
        <end position="145"/>
    </location>
</feature>
<dbReference type="Pfam" id="PF14529">
    <property type="entry name" value="Exo_endo_phos_2"/>
    <property type="match status" value="1"/>
</dbReference>
<gene>
    <name evidence="2" type="ORF">QYM36_017699</name>
</gene>
<evidence type="ECO:0000259" key="1">
    <source>
        <dbReference type="Pfam" id="PF14529"/>
    </source>
</evidence>
<dbReference type="AlphaFoldDB" id="A0AA88KVK5"/>
<dbReference type="GO" id="GO:0061343">
    <property type="term" value="P:cell adhesion involved in heart morphogenesis"/>
    <property type="evidence" value="ECO:0007669"/>
    <property type="project" value="TreeGrafter"/>
</dbReference>
<sequence length="158" mass="17774">MDVHQVMSANLDKTTWVSLSLPNKMFVLSSIYSSPCQLSSERAIDEMMQFILCNFPKATLLMTGDFNLSSMSWIDGQGMTRSSLEQNPLFQDLADNFLYKTVTMPTRMCLGQSPSKLDLVITNDPEKVIRTQTLIPIGSSDHMPVLSSIQQLQTIKIY</sequence>
<dbReference type="Gene3D" id="3.60.10.10">
    <property type="entry name" value="Endonuclease/exonuclease/phosphatase"/>
    <property type="match status" value="1"/>
</dbReference>
<reference evidence="2" key="1">
    <citation type="submission" date="2023-07" db="EMBL/GenBank/DDBJ databases">
        <title>Chromosome-level genome assembly of Artemia franciscana.</title>
        <authorList>
            <person name="Jo E."/>
        </authorList>
    </citation>
    <scope>NUCLEOTIDE SEQUENCE</scope>
    <source>
        <tissue evidence="2">Whole body</tissue>
    </source>
</reference>
<dbReference type="InterPro" id="IPR005135">
    <property type="entry name" value="Endo/exonuclease/phosphatase"/>
</dbReference>
<accession>A0AA88KVK5</accession>
<protein>
    <recommendedName>
        <fullName evidence="1">Endonuclease/exonuclease/phosphatase domain-containing protein</fullName>
    </recommendedName>
</protein>
<keyword evidence="3" id="KW-1185">Reference proteome</keyword>
<proteinExistence type="predicted"/>
<dbReference type="GO" id="GO:0003824">
    <property type="term" value="F:catalytic activity"/>
    <property type="evidence" value="ECO:0007669"/>
    <property type="project" value="InterPro"/>
</dbReference>
<dbReference type="InterPro" id="IPR036691">
    <property type="entry name" value="Endo/exonu/phosph_ase_sf"/>
</dbReference>
<dbReference type="SUPFAM" id="SSF56219">
    <property type="entry name" value="DNase I-like"/>
    <property type="match status" value="1"/>
</dbReference>
<evidence type="ECO:0000313" key="3">
    <source>
        <dbReference type="Proteomes" id="UP001187531"/>
    </source>
</evidence>
<dbReference type="EMBL" id="JAVRJZ010000053">
    <property type="protein sequence ID" value="KAK2703964.1"/>
    <property type="molecule type" value="Genomic_DNA"/>
</dbReference>
<dbReference type="Proteomes" id="UP001187531">
    <property type="component" value="Unassembled WGS sequence"/>
</dbReference>
<comment type="caution">
    <text evidence="2">The sequence shown here is derived from an EMBL/GenBank/DDBJ whole genome shotgun (WGS) entry which is preliminary data.</text>
</comment>
<organism evidence="2 3">
    <name type="scientific">Artemia franciscana</name>
    <name type="common">Brine shrimp</name>
    <name type="synonym">Artemia sanfranciscana</name>
    <dbReference type="NCBI Taxonomy" id="6661"/>
    <lineage>
        <taxon>Eukaryota</taxon>
        <taxon>Metazoa</taxon>
        <taxon>Ecdysozoa</taxon>
        <taxon>Arthropoda</taxon>
        <taxon>Crustacea</taxon>
        <taxon>Branchiopoda</taxon>
        <taxon>Anostraca</taxon>
        <taxon>Artemiidae</taxon>
        <taxon>Artemia</taxon>
    </lineage>
</organism>
<name>A0AA88KVK5_ARTSF</name>
<dbReference type="PANTHER" id="PTHR33395:SF22">
    <property type="entry name" value="REVERSE TRANSCRIPTASE DOMAIN-CONTAINING PROTEIN"/>
    <property type="match status" value="1"/>
</dbReference>
<dbReference type="GO" id="GO:0031012">
    <property type="term" value="C:extracellular matrix"/>
    <property type="evidence" value="ECO:0007669"/>
    <property type="project" value="TreeGrafter"/>
</dbReference>
<evidence type="ECO:0000313" key="2">
    <source>
        <dbReference type="EMBL" id="KAK2703964.1"/>
    </source>
</evidence>